<name>A0ABQ4RZU2_9HYPH</name>
<dbReference type="SMART" id="SM00858">
    <property type="entry name" value="SAF"/>
    <property type="match status" value="1"/>
</dbReference>
<proteinExistence type="predicted"/>
<dbReference type="PANTHER" id="PTHR37850:SF3">
    <property type="entry name" value="BLR7815 PROTEIN"/>
    <property type="match status" value="1"/>
</dbReference>
<gene>
    <name evidence="2" type="ORF">OCOJLMKI_3590</name>
</gene>
<dbReference type="InterPro" id="IPR013974">
    <property type="entry name" value="SAF"/>
</dbReference>
<keyword evidence="3" id="KW-1185">Reference proteome</keyword>
<dbReference type="PANTHER" id="PTHR37850">
    <property type="entry name" value="STRU PROTEIN"/>
    <property type="match status" value="1"/>
</dbReference>
<dbReference type="RefSeq" id="WP_238245474.1">
    <property type="nucleotide sequence ID" value="NZ_BPQP01000059.1"/>
</dbReference>
<comment type="caution">
    <text evidence="2">The sequence shown here is derived from an EMBL/GenBank/DDBJ whole genome shotgun (WGS) entry which is preliminary data.</text>
</comment>
<organism evidence="2 3">
    <name type="scientific">Methylobacterium iners</name>
    <dbReference type="NCBI Taxonomy" id="418707"/>
    <lineage>
        <taxon>Bacteria</taxon>
        <taxon>Pseudomonadati</taxon>
        <taxon>Pseudomonadota</taxon>
        <taxon>Alphaproteobacteria</taxon>
        <taxon>Hyphomicrobiales</taxon>
        <taxon>Methylobacteriaceae</taxon>
        <taxon>Methylobacterium</taxon>
    </lineage>
</organism>
<dbReference type="InterPro" id="IPR048423">
    <property type="entry name" value="DRL_cat"/>
</dbReference>
<feature type="domain" description="SAF" evidence="1">
    <location>
        <begin position="361"/>
        <end position="426"/>
    </location>
</feature>
<evidence type="ECO:0000313" key="2">
    <source>
        <dbReference type="EMBL" id="GJD96369.1"/>
    </source>
</evidence>
<evidence type="ECO:0000313" key="3">
    <source>
        <dbReference type="Proteomes" id="UP001055125"/>
    </source>
</evidence>
<protein>
    <recommendedName>
        <fullName evidence="1">SAF domain-containing protein</fullName>
    </recommendedName>
</protein>
<dbReference type="Proteomes" id="UP001055125">
    <property type="component" value="Unassembled WGS sequence"/>
</dbReference>
<dbReference type="Pfam" id="PF21135">
    <property type="entry name" value="DRL_cat"/>
    <property type="match status" value="1"/>
</dbReference>
<reference evidence="2" key="1">
    <citation type="journal article" date="2021" name="Front. Microbiol.">
        <title>Comprehensive Comparative Genomics and Phenotyping of Methylobacterium Species.</title>
        <authorList>
            <person name="Alessa O."/>
            <person name="Ogura Y."/>
            <person name="Fujitani Y."/>
            <person name="Takami H."/>
            <person name="Hayashi T."/>
            <person name="Sahin N."/>
            <person name="Tani A."/>
        </authorList>
    </citation>
    <scope>NUCLEOTIDE SEQUENCE</scope>
    <source>
        <strain evidence="2">DSM 19015</strain>
    </source>
</reference>
<dbReference type="InterPro" id="IPR036291">
    <property type="entry name" value="NAD(P)-bd_dom_sf"/>
</dbReference>
<dbReference type="Pfam" id="PF01408">
    <property type="entry name" value="GFO_IDH_MocA"/>
    <property type="match status" value="1"/>
</dbReference>
<accession>A0ABQ4RZU2</accession>
<dbReference type="SUPFAM" id="SSF51735">
    <property type="entry name" value="NAD(P)-binding Rossmann-fold domains"/>
    <property type="match status" value="1"/>
</dbReference>
<dbReference type="Pfam" id="PF08666">
    <property type="entry name" value="SAF"/>
    <property type="match status" value="1"/>
</dbReference>
<sequence>MSMFAKLALRAAEGRPARVGLIGAGKFGSMFLSQAWRVPGIHLVGVCDLSPARAQDAMRRVGWPDARFRVGSLEEAARTSATFVTEDTEALIASPFIDIVIDATGSPAAGIRHVLRACEHRKHIVMVNVEADALAGPLLARRAAEAGIIYSMASGDQPALIAELVDWARTIGLEVICAGKGTKYLPAYHQSTPDTVWGHYGFTEEQVAGGDFNPQMFNSFLDGTKSALEMAAVANACDLSPPDDGLAFPPCGVDDLPTVLRPAADGGILAKRGTVEVVSSLERDGRPVFRDLRWGVYAVFHAPTEYVRDCFAQYGLKTDASGRYAAMYKPYHLIGLELGTSVASIATRGEPTGATKDWRADVIAVAKRALAEGETLDGEGGFTVFGKVVPAETSLSLGAVPMGLAHGLILRNAVAEHRPIRWSDVTYDATHHAIGFRRDMEALFRTEMGLDPAGA</sequence>
<reference evidence="2" key="2">
    <citation type="submission" date="2021-08" db="EMBL/GenBank/DDBJ databases">
        <authorList>
            <person name="Tani A."/>
            <person name="Ola A."/>
            <person name="Ogura Y."/>
            <person name="Katsura K."/>
            <person name="Hayashi T."/>
        </authorList>
    </citation>
    <scope>NUCLEOTIDE SEQUENCE</scope>
    <source>
        <strain evidence="2">DSM 19015</strain>
    </source>
</reference>
<evidence type="ECO:0000259" key="1">
    <source>
        <dbReference type="SMART" id="SM00858"/>
    </source>
</evidence>
<dbReference type="CDD" id="cd11616">
    <property type="entry name" value="SAF_DH_OX_like"/>
    <property type="match status" value="1"/>
</dbReference>
<dbReference type="EMBL" id="BPQP01000059">
    <property type="protein sequence ID" value="GJD96369.1"/>
    <property type="molecule type" value="Genomic_DNA"/>
</dbReference>
<dbReference type="InterPro" id="IPR000683">
    <property type="entry name" value="Gfo/Idh/MocA-like_OxRdtase_N"/>
</dbReference>
<dbReference type="Gene3D" id="3.40.50.720">
    <property type="entry name" value="NAD(P)-binding Rossmann-like Domain"/>
    <property type="match status" value="1"/>
</dbReference>